<keyword evidence="9 13" id="KW-0472">Membrane</keyword>
<evidence type="ECO:0000256" key="3">
    <source>
        <dbReference type="ARBA" id="ARBA00022448"/>
    </source>
</evidence>
<dbReference type="InterPro" id="IPR039031">
    <property type="entry name" value="Mucolipin"/>
</dbReference>
<evidence type="ECO:0000256" key="5">
    <source>
        <dbReference type="ARBA" id="ARBA00022692"/>
    </source>
</evidence>
<feature type="transmembrane region" description="Helical" evidence="13">
    <location>
        <begin position="385"/>
        <end position="405"/>
    </location>
</feature>
<dbReference type="PANTHER" id="PTHR12127:SF7">
    <property type="entry name" value="SD02261P"/>
    <property type="match status" value="1"/>
</dbReference>
<keyword evidence="8" id="KW-0406">Ion transport</keyword>
<evidence type="ECO:0000256" key="12">
    <source>
        <dbReference type="ARBA" id="ARBA00036634"/>
    </source>
</evidence>
<feature type="transmembrane region" description="Helical" evidence="13">
    <location>
        <begin position="332"/>
        <end position="353"/>
    </location>
</feature>
<feature type="transmembrane region" description="Helical" evidence="13">
    <location>
        <begin position="417"/>
        <end position="439"/>
    </location>
</feature>
<evidence type="ECO:0000256" key="2">
    <source>
        <dbReference type="ARBA" id="ARBA00004651"/>
    </source>
</evidence>
<evidence type="ECO:0000256" key="11">
    <source>
        <dbReference type="ARBA" id="ARBA00023303"/>
    </source>
</evidence>
<reference evidence="16" key="1">
    <citation type="submission" date="2020-07" db="EMBL/GenBank/DDBJ databases">
        <title>Multicomponent nature underlies the extraordinary mechanical properties of spider dragline silk.</title>
        <authorList>
            <person name="Kono N."/>
            <person name="Nakamura H."/>
            <person name="Mori M."/>
            <person name="Yoshida Y."/>
            <person name="Ohtoshi R."/>
            <person name="Malay A.D."/>
            <person name="Moran D.A.P."/>
            <person name="Tomita M."/>
            <person name="Numata K."/>
            <person name="Arakawa K."/>
        </authorList>
    </citation>
    <scope>NUCLEOTIDE SEQUENCE</scope>
</reference>
<dbReference type="Pfam" id="PF21381">
    <property type="entry name" value="MCLN_ECD"/>
    <property type="match status" value="1"/>
</dbReference>
<keyword evidence="3" id="KW-0813">Transport</keyword>
<keyword evidence="17" id="KW-1185">Reference proteome</keyword>
<sequence length="619" mass="71973">MVTPTDVNSHGYFNTGKELHCQSPYVEISDGQLYESASSSSFHENSSVNSFLEEAEIICEENFSKVNQQMKKKLTSFFMNPIDKWKLRGRFPWKLCVQIFNIVLVTTQVCLFGQHSFRYVKQHSDMTTALSKILLKDWSADVAVYPPNGPYAVFTIPDFYDHIDNVIKQYAKINSISIGPFGYDNPDNVLKPMEFCLKQYDGHIFMKNFSVQINSFPKEQCLTIPSLYPRDDPQWENFSLSSFLEQSNFTLNFQTLINVKLQLRLRTIFIKSLNKLDFPECYSLKLLVKYDNNEHDGQLLINLIIRSEKFNCHVNSNLVESDESVYYLLRQLLNSFVIVFCVISMILCLRSLYYGYKLAQETSHFFKEYYQKELSFSELLDFIDFWYINIVISNILLISGSLIKIQIEEQSAEGSEYAKCSILLGMGTLLVWIGILRYLGFFPKYNMLILTVKRALPNVLRFLICAILLFTGSCFCAWIVLSPFHIKFRTLSSSTECLFSILNGDDMFATFALLDTSLDMIWWFSRIYFYVFLCVFVYVVVSLFISVIMDTFESIKHIYVYGAPPRTIVEIFLSSEAPISIPVSPAVPADNYENNGNFFRRVWNRLKHSWFVYKYQETI</sequence>
<dbReference type="GO" id="GO:0010008">
    <property type="term" value="C:endosome membrane"/>
    <property type="evidence" value="ECO:0007669"/>
    <property type="project" value="UniProtKB-SubCell"/>
</dbReference>
<feature type="domain" description="Polycystin cation channel PKD1/PKD2" evidence="14">
    <location>
        <begin position="422"/>
        <end position="554"/>
    </location>
</feature>
<evidence type="ECO:0000256" key="4">
    <source>
        <dbReference type="ARBA" id="ARBA00022475"/>
    </source>
</evidence>
<name>A0A8X6FB68_TRICU</name>
<evidence type="ECO:0000313" key="16">
    <source>
        <dbReference type="EMBL" id="GFQ74847.1"/>
    </source>
</evidence>
<comment type="caution">
    <text evidence="16">The sequence shown here is derived from an EMBL/GenBank/DDBJ whole genome shotgun (WGS) entry which is preliminary data.</text>
</comment>
<dbReference type="InterPro" id="IPR049134">
    <property type="entry name" value="MCLN_ECD"/>
</dbReference>
<dbReference type="GO" id="GO:0005886">
    <property type="term" value="C:plasma membrane"/>
    <property type="evidence" value="ECO:0007669"/>
    <property type="project" value="UniProtKB-SubCell"/>
</dbReference>
<evidence type="ECO:0000256" key="9">
    <source>
        <dbReference type="ARBA" id="ARBA00023136"/>
    </source>
</evidence>
<dbReference type="GO" id="GO:0005765">
    <property type="term" value="C:lysosomal membrane"/>
    <property type="evidence" value="ECO:0007669"/>
    <property type="project" value="TreeGrafter"/>
</dbReference>
<keyword evidence="5 13" id="KW-0812">Transmembrane</keyword>
<dbReference type="PANTHER" id="PTHR12127">
    <property type="entry name" value="MUCOLIPIN"/>
    <property type="match status" value="1"/>
</dbReference>
<evidence type="ECO:0000259" key="15">
    <source>
        <dbReference type="Pfam" id="PF21381"/>
    </source>
</evidence>
<evidence type="ECO:0000256" key="10">
    <source>
        <dbReference type="ARBA" id="ARBA00023157"/>
    </source>
</evidence>
<dbReference type="CDD" id="cd21050">
    <property type="entry name" value="ELD_TRPML"/>
    <property type="match status" value="1"/>
</dbReference>
<evidence type="ECO:0000259" key="14">
    <source>
        <dbReference type="Pfam" id="PF08016"/>
    </source>
</evidence>
<feature type="transmembrane region" description="Helical" evidence="13">
    <location>
        <begin position="527"/>
        <end position="549"/>
    </location>
</feature>
<feature type="domain" description="Mucolipin extracytosolic" evidence="15">
    <location>
        <begin position="124"/>
        <end position="312"/>
    </location>
</feature>
<evidence type="ECO:0000256" key="1">
    <source>
        <dbReference type="ARBA" id="ARBA00004337"/>
    </source>
</evidence>
<evidence type="ECO:0000256" key="7">
    <source>
        <dbReference type="ARBA" id="ARBA00022989"/>
    </source>
</evidence>
<keyword evidence="4" id="KW-1003">Cell membrane</keyword>
<dbReference type="Pfam" id="PF08016">
    <property type="entry name" value="PKD_channel"/>
    <property type="match status" value="1"/>
</dbReference>
<dbReference type="EMBL" id="BMAO01021485">
    <property type="protein sequence ID" value="GFQ74847.1"/>
    <property type="molecule type" value="Genomic_DNA"/>
</dbReference>
<comment type="subcellular location">
    <subcellularLocation>
        <location evidence="2">Cell membrane</location>
        <topology evidence="2">Multi-pass membrane protein</topology>
    </subcellularLocation>
    <subcellularLocation>
        <location evidence="1">Endosome membrane</location>
        <topology evidence="1">Multi-pass membrane protein</topology>
    </subcellularLocation>
</comment>
<comment type="catalytic activity">
    <reaction evidence="12">
        <text>Ca(2+)(in) = Ca(2+)(out)</text>
        <dbReference type="Rhea" id="RHEA:29671"/>
        <dbReference type="ChEBI" id="CHEBI:29108"/>
    </reaction>
</comment>
<gene>
    <name evidence="16" type="primary">MCOLN3</name>
    <name evidence="16" type="ORF">TNCT_287971</name>
</gene>
<dbReference type="GO" id="GO:0072345">
    <property type="term" value="F:NAADP-sensitive calcium-release channel activity"/>
    <property type="evidence" value="ECO:0007669"/>
    <property type="project" value="TreeGrafter"/>
</dbReference>
<dbReference type="InterPro" id="IPR013122">
    <property type="entry name" value="PKD1_2_channel"/>
</dbReference>
<organism evidence="16 17">
    <name type="scientific">Trichonephila clavata</name>
    <name type="common">Joro spider</name>
    <name type="synonym">Nephila clavata</name>
    <dbReference type="NCBI Taxonomy" id="2740835"/>
    <lineage>
        <taxon>Eukaryota</taxon>
        <taxon>Metazoa</taxon>
        <taxon>Ecdysozoa</taxon>
        <taxon>Arthropoda</taxon>
        <taxon>Chelicerata</taxon>
        <taxon>Arachnida</taxon>
        <taxon>Araneae</taxon>
        <taxon>Araneomorphae</taxon>
        <taxon>Entelegynae</taxon>
        <taxon>Araneoidea</taxon>
        <taxon>Nephilidae</taxon>
        <taxon>Trichonephila</taxon>
    </lineage>
</organism>
<keyword evidence="10" id="KW-1015">Disulfide bond</keyword>
<dbReference type="Proteomes" id="UP000887116">
    <property type="component" value="Unassembled WGS sequence"/>
</dbReference>
<feature type="transmembrane region" description="Helical" evidence="13">
    <location>
        <begin position="459"/>
        <end position="481"/>
    </location>
</feature>
<evidence type="ECO:0000313" key="17">
    <source>
        <dbReference type="Proteomes" id="UP000887116"/>
    </source>
</evidence>
<dbReference type="AlphaFoldDB" id="A0A8X6FB68"/>
<keyword evidence="6" id="KW-0967">Endosome</keyword>
<dbReference type="Gene3D" id="1.10.287.70">
    <property type="match status" value="1"/>
</dbReference>
<evidence type="ECO:0000256" key="8">
    <source>
        <dbReference type="ARBA" id="ARBA00023065"/>
    </source>
</evidence>
<evidence type="ECO:0000256" key="6">
    <source>
        <dbReference type="ARBA" id="ARBA00022753"/>
    </source>
</evidence>
<protein>
    <submittedName>
        <fullName evidence="16">Mucolipin-3</fullName>
    </submittedName>
</protein>
<accession>A0A8X6FB68</accession>
<keyword evidence="7 13" id="KW-1133">Transmembrane helix</keyword>
<proteinExistence type="predicted"/>
<evidence type="ECO:0000256" key="13">
    <source>
        <dbReference type="SAM" id="Phobius"/>
    </source>
</evidence>
<keyword evidence="11" id="KW-0407">Ion channel</keyword>
<dbReference type="OrthoDB" id="263481at2759"/>